<evidence type="ECO:0000313" key="12">
    <source>
        <dbReference type="Proteomes" id="UP001283361"/>
    </source>
</evidence>
<evidence type="ECO:0000256" key="2">
    <source>
        <dbReference type="ARBA" id="ARBA00022723"/>
    </source>
</evidence>
<evidence type="ECO:0000256" key="7">
    <source>
        <dbReference type="ARBA" id="ARBA00023180"/>
    </source>
</evidence>
<evidence type="ECO:0000259" key="10">
    <source>
        <dbReference type="PROSITE" id="PS50215"/>
    </source>
</evidence>
<dbReference type="Proteomes" id="UP001283361">
    <property type="component" value="Unassembled WGS sequence"/>
</dbReference>
<dbReference type="Pfam" id="PF01421">
    <property type="entry name" value="Reprolysin"/>
    <property type="match status" value="1"/>
</dbReference>
<evidence type="ECO:0000256" key="6">
    <source>
        <dbReference type="ARBA" id="ARBA00023157"/>
    </source>
</evidence>
<keyword evidence="1" id="KW-0645">Protease</keyword>
<keyword evidence="3" id="KW-0378">Hydrolase</keyword>
<dbReference type="InterPro" id="IPR041645">
    <property type="entry name" value="ADAMTS_CR_2"/>
</dbReference>
<dbReference type="PANTHER" id="PTHR11905">
    <property type="entry name" value="ADAM A DISINTEGRIN AND METALLOPROTEASE DOMAIN"/>
    <property type="match status" value="1"/>
</dbReference>
<dbReference type="GO" id="GO:0046872">
    <property type="term" value="F:metal ion binding"/>
    <property type="evidence" value="ECO:0007669"/>
    <property type="project" value="UniProtKB-KW"/>
</dbReference>
<feature type="binding site" evidence="8">
    <location>
        <position position="364"/>
    </location>
    <ligand>
        <name>Zn(2+)</name>
        <dbReference type="ChEBI" id="CHEBI:29105"/>
        <note>catalytic</note>
    </ligand>
</feature>
<dbReference type="AlphaFoldDB" id="A0AAE0ZQ05"/>
<keyword evidence="2 8" id="KW-0479">Metal-binding</keyword>
<proteinExistence type="predicted"/>
<dbReference type="Gene3D" id="3.40.1620.60">
    <property type="match status" value="1"/>
</dbReference>
<feature type="binding site" evidence="8">
    <location>
        <position position="368"/>
    </location>
    <ligand>
        <name>Zn(2+)</name>
        <dbReference type="ChEBI" id="CHEBI:29105"/>
        <note>catalytic</note>
    </ligand>
</feature>
<name>A0AAE0ZQ05_9GAST</name>
<evidence type="ECO:0000256" key="8">
    <source>
        <dbReference type="PROSITE-ProRule" id="PRU00276"/>
    </source>
</evidence>
<organism evidence="11 12">
    <name type="scientific">Elysia crispata</name>
    <name type="common">lettuce slug</name>
    <dbReference type="NCBI Taxonomy" id="231223"/>
    <lineage>
        <taxon>Eukaryota</taxon>
        <taxon>Metazoa</taxon>
        <taxon>Spiralia</taxon>
        <taxon>Lophotrochozoa</taxon>
        <taxon>Mollusca</taxon>
        <taxon>Gastropoda</taxon>
        <taxon>Heterobranchia</taxon>
        <taxon>Euthyneura</taxon>
        <taxon>Panpulmonata</taxon>
        <taxon>Sacoglossa</taxon>
        <taxon>Placobranchoidea</taxon>
        <taxon>Plakobranchidae</taxon>
        <taxon>Elysia</taxon>
    </lineage>
</organism>
<dbReference type="PROSITE" id="PS50215">
    <property type="entry name" value="ADAM_MEPRO"/>
    <property type="match status" value="1"/>
</dbReference>
<evidence type="ECO:0000256" key="5">
    <source>
        <dbReference type="ARBA" id="ARBA00023049"/>
    </source>
</evidence>
<comment type="caution">
    <text evidence="8">Lacks conserved residue(s) required for the propagation of feature annotation.</text>
</comment>
<feature type="domain" description="Peptidase M12B" evidence="10">
    <location>
        <begin position="213"/>
        <end position="421"/>
    </location>
</feature>
<accession>A0AAE0ZQ05</accession>
<evidence type="ECO:0000256" key="9">
    <source>
        <dbReference type="SAM" id="SignalP"/>
    </source>
</evidence>
<reference evidence="11" key="1">
    <citation type="journal article" date="2023" name="G3 (Bethesda)">
        <title>A reference genome for the long-term kleptoplast-retaining sea slug Elysia crispata morphotype clarki.</title>
        <authorList>
            <person name="Eastman K.E."/>
            <person name="Pendleton A.L."/>
            <person name="Shaikh M.A."/>
            <person name="Suttiyut T."/>
            <person name="Ogas R."/>
            <person name="Tomko P."/>
            <person name="Gavelis G."/>
            <person name="Widhalm J.R."/>
            <person name="Wisecaver J.H."/>
        </authorList>
    </citation>
    <scope>NUCLEOTIDE SEQUENCE</scope>
    <source>
        <strain evidence="11">ECLA1</strain>
    </source>
</reference>
<keyword evidence="7" id="KW-0325">Glycoprotein</keyword>
<dbReference type="Gene3D" id="3.40.390.10">
    <property type="entry name" value="Collagenase (Catalytic Domain)"/>
    <property type="match status" value="1"/>
</dbReference>
<dbReference type="GO" id="GO:0004222">
    <property type="term" value="F:metalloendopeptidase activity"/>
    <property type="evidence" value="ECO:0007669"/>
    <property type="project" value="InterPro"/>
</dbReference>
<feature type="chain" id="PRO_5042039857" description="Peptidase M12B domain-containing protein" evidence="9">
    <location>
        <begin position="26"/>
        <end position="572"/>
    </location>
</feature>
<feature type="binding site" evidence="8">
    <location>
        <position position="374"/>
    </location>
    <ligand>
        <name>Zn(2+)</name>
        <dbReference type="ChEBI" id="CHEBI:29105"/>
        <note>catalytic</note>
    </ligand>
</feature>
<keyword evidence="9" id="KW-0732">Signal</keyword>
<sequence length="572" mass="62926">MRTPHKNVLWVSIVTLCFLFSEVVLVPSSDIQEHFVDIELLSEDSYQDARVRREVDTNLPDQLNFHVPLNKGEVTLRMKRSRLLPTVTSDSDVITPFSKDVAVYTDVHSGAAMIARREESEYSLQGSFLHDQEEWHLEPVERATRGAGGRKSHRLMKGRPNVETISFAGDAYVDNEPPVEILSLSQRNRYRLQRLARLNGKGNNESQRAAVEHIVEMVFVVDHADYQKWVSYKGAANAVNEMTIWYTYIAETIDIRYRTISDSDIAVGSKVIHLKILTTDSEDDFIEDLISSGTFDGGEGLDAFRTWYQEPSSNIPNADHYMYFTGFDIQGASGVAYQDRVCTASGVSITENTFTAGVGAVAAHEFGHSLSASHDVNTGSCSDSTANIMAAIFSIPVTTANRGNPWRFSSCSISSIKSYLSGVTCTEPQNTGSTDVLPAPSGNNRAGIALDRDDQCKQYFQNSASSYCSNSASFYCSGVQSQNGGESSLCGGMFCAIPTNPGFCETVLPLEYTTCGSGKWCKTGSCVDEGVEPTNPPTEEPTEPQTIFDCIPFLFRGDFLGLLTCFRDVLFG</sequence>
<keyword evidence="6" id="KW-1015">Disulfide bond</keyword>
<dbReference type="InterPro" id="IPR024079">
    <property type="entry name" value="MetalloPept_cat_dom_sf"/>
</dbReference>
<gene>
    <name evidence="11" type="ORF">RRG08_067123</name>
</gene>
<dbReference type="EMBL" id="JAWDGP010003537">
    <property type="protein sequence ID" value="KAK3773404.1"/>
    <property type="molecule type" value="Genomic_DNA"/>
</dbReference>
<feature type="signal peptide" evidence="9">
    <location>
        <begin position="1"/>
        <end position="25"/>
    </location>
</feature>
<comment type="caution">
    <text evidence="11">The sequence shown here is derived from an EMBL/GenBank/DDBJ whole genome shotgun (WGS) entry which is preliminary data.</text>
</comment>
<dbReference type="GO" id="GO:0006509">
    <property type="term" value="P:membrane protein ectodomain proteolysis"/>
    <property type="evidence" value="ECO:0007669"/>
    <property type="project" value="TreeGrafter"/>
</dbReference>
<dbReference type="SUPFAM" id="SSF55486">
    <property type="entry name" value="Metalloproteases ('zincins'), catalytic domain"/>
    <property type="match status" value="1"/>
</dbReference>
<keyword evidence="4 8" id="KW-0862">Zinc</keyword>
<evidence type="ECO:0000313" key="11">
    <source>
        <dbReference type="EMBL" id="KAK3773404.1"/>
    </source>
</evidence>
<dbReference type="PANTHER" id="PTHR11905:SF159">
    <property type="entry name" value="ADAM METALLOPROTEASE"/>
    <property type="match status" value="1"/>
</dbReference>
<dbReference type="InterPro" id="IPR006586">
    <property type="entry name" value="ADAM_Cys-rich"/>
</dbReference>
<dbReference type="InterPro" id="IPR001590">
    <property type="entry name" value="Peptidase_M12B"/>
</dbReference>
<evidence type="ECO:0000256" key="1">
    <source>
        <dbReference type="ARBA" id="ARBA00022670"/>
    </source>
</evidence>
<keyword evidence="5" id="KW-0482">Metalloprotease</keyword>
<feature type="active site" evidence="8">
    <location>
        <position position="365"/>
    </location>
</feature>
<evidence type="ECO:0000256" key="3">
    <source>
        <dbReference type="ARBA" id="ARBA00022801"/>
    </source>
</evidence>
<protein>
    <recommendedName>
        <fullName evidence="10">Peptidase M12B domain-containing protein</fullName>
    </recommendedName>
</protein>
<dbReference type="Pfam" id="PF17771">
    <property type="entry name" value="ADAMTS_CR_2"/>
    <property type="match status" value="1"/>
</dbReference>
<dbReference type="SMART" id="SM00608">
    <property type="entry name" value="ACR"/>
    <property type="match status" value="1"/>
</dbReference>
<keyword evidence="12" id="KW-1185">Reference proteome</keyword>
<evidence type="ECO:0000256" key="4">
    <source>
        <dbReference type="ARBA" id="ARBA00022833"/>
    </source>
</evidence>